<evidence type="ECO:0000256" key="2">
    <source>
        <dbReference type="ARBA" id="ARBA00022692"/>
    </source>
</evidence>
<evidence type="ECO:0000256" key="1">
    <source>
        <dbReference type="ARBA" id="ARBA00004370"/>
    </source>
</evidence>
<evidence type="ECO:0000256" key="7">
    <source>
        <dbReference type="SAM" id="Phobius"/>
    </source>
</evidence>
<dbReference type="Pfam" id="PF00001">
    <property type="entry name" value="7tm_1"/>
    <property type="match status" value="1"/>
</dbReference>
<feature type="region of interest" description="Disordered" evidence="6">
    <location>
        <begin position="297"/>
        <end position="330"/>
    </location>
</feature>
<name>A0ABM0M4M1_SACKO</name>
<feature type="transmembrane region" description="Helical" evidence="7">
    <location>
        <begin position="125"/>
        <end position="145"/>
    </location>
</feature>
<dbReference type="PROSITE" id="PS00237">
    <property type="entry name" value="G_PROTEIN_RECEP_F1_1"/>
    <property type="match status" value="1"/>
</dbReference>
<dbReference type="RefSeq" id="XP_006814962.1">
    <property type="nucleotide sequence ID" value="XM_006814899.1"/>
</dbReference>
<feature type="transmembrane region" description="Helical" evidence="7">
    <location>
        <begin position="165"/>
        <end position="191"/>
    </location>
</feature>
<feature type="transmembrane region" description="Helical" evidence="7">
    <location>
        <begin position="12"/>
        <end position="33"/>
    </location>
</feature>
<feature type="transmembrane region" description="Helical" evidence="7">
    <location>
        <begin position="45"/>
        <end position="66"/>
    </location>
</feature>
<evidence type="ECO:0000313" key="9">
    <source>
        <dbReference type="Proteomes" id="UP000694865"/>
    </source>
</evidence>
<sequence length="330" mass="37870">MGFWENNKLGYNIVRILLSITGINGNLLVILVIRKIRPMRPVTKYYITSLAVADLLASVFFLPYPYGEVPSGIGGEILCRLWYSDAILYYFFAASTYNLVLVTLERYWAIIYPVKHLTMFTEQKAKLSLTLLWILTLILEFFTVFLNDYQDGVCILEWPTGAALILLGIWIFLSEYALPLVIMFVAYYRILRYLRERNRSMQNGSQNGIASAFVRAKVHVVKMLYVVTVLFGLLWAPNHITHLLFTFGVQNPYEEAREVVILIGFCNSCVNPFVYGFSNPLFRKTLKRMVSCVSLKSPSVEPGRTQNGQQNQQHPRVSRISENAQEMSML</sequence>
<proteinExistence type="inferred from homology"/>
<evidence type="ECO:0000256" key="3">
    <source>
        <dbReference type="ARBA" id="ARBA00022989"/>
    </source>
</evidence>
<keyword evidence="3 7" id="KW-1133">Transmembrane helix</keyword>
<dbReference type="InterPro" id="IPR000276">
    <property type="entry name" value="GPCR_Rhodpsn"/>
</dbReference>
<evidence type="ECO:0000256" key="5">
    <source>
        <dbReference type="RuleBase" id="RU000688"/>
    </source>
</evidence>
<feature type="transmembrane region" description="Helical" evidence="7">
    <location>
        <begin position="259"/>
        <end position="278"/>
    </location>
</feature>
<keyword evidence="5" id="KW-0297">G-protein coupled receptor</keyword>
<comment type="subcellular location">
    <subcellularLocation>
        <location evidence="1">Membrane</location>
    </subcellularLocation>
</comment>
<dbReference type="Gene3D" id="1.20.1070.10">
    <property type="entry name" value="Rhodopsin 7-helix transmembrane proteins"/>
    <property type="match status" value="1"/>
</dbReference>
<protein>
    <submittedName>
        <fullName evidence="10">Pyroglutamylated RFamide peptide receptor-like</fullName>
    </submittedName>
</protein>
<accession>A0ABM0M4M1</accession>
<keyword evidence="5" id="KW-0807">Transducer</keyword>
<feature type="domain" description="G-protein coupled receptors family 1 profile" evidence="8">
    <location>
        <begin position="25"/>
        <end position="275"/>
    </location>
</feature>
<evidence type="ECO:0000313" key="10">
    <source>
        <dbReference type="RefSeq" id="XP_006814962.1"/>
    </source>
</evidence>
<dbReference type="InterPro" id="IPR017452">
    <property type="entry name" value="GPCR_Rhodpsn_7TM"/>
</dbReference>
<dbReference type="CDD" id="cd00637">
    <property type="entry name" value="7tm_classA_rhodopsin-like"/>
    <property type="match status" value="1"/>
</dbReference>
<dbReference type="GeneID" id="102803147"/>
<dbReference type="PANTHER" id="PTHR45698">
    <property type="entry name" value="TRACE AMINE-ASSOCIATED RECEPTOR 19N-RELATED"/>
    <property type="match status" value="1"/>
</dbReference>
<evidence type="ECO:0000256" key="4">
    <source>
        <dbReference type="ARBA" id="ARBA00023136"/>
    </source>
</evidence>
<organism evidence="9 10">
    <name type="scientific">Saccoglossus kowalevskii</name>
    <name type="common">Acorn worm</name>
    <dbReference type="NCBI Taxonomy" id="10224"/>
    <lineage>
        <taxon>Eukaryota</taxon>
        <taxon>Metazoa</taxon>
        <taxon>Hemichordata</taxon>
        <taxon>Enteropneusta</taxon>
        <taxon>Harrimaniidae</taxon>
        <taxon>Saccoglossus</taxon>
    </lineage>
</organism>
<dbReference type="PANTHER" id="PTHR45698:SF1">
    <property type="entry name" value="TRACE AMINE-ASSOCIATED RECEPTOR 13C-LIKE"/>
    <property type="match status" value="1"/>
</dbReference>
<comment type="similarity">
    <text evidence="5">Belongs to the G-protein coupled receptor 1 family.</text>
</comment>
<reference evidence="10" key="1">
    <citation type="submission" date="2025-08" db="UniProtKB">
        <authorList>
            <consortium name="RefSeq"/>
        </authorList>
    </citation>
    <scope>IDENTIFICATION</scope>
    <source>
        <tissue evidence="10">Testes</tissue>
    </source>
</reference>
<dbReference type="PRINTS" id="PR00237">
    <property type="entry name" value="GPCRRHODOPSN"/>
</dbReference>
<dbReference type="Proteomes" id="UP000694865">
    <property type="component" value="Unplaced"/>
</dbReference>
<keyword evidence="5" id="KW-0675">Receptor</keyword>
<keyword evidence="2 5" id="KW-0812">Transmembrane</keyword>
<gene>
    <name evidence="10" type="primary">LOC102803147</name>
</gene>
<evidence type="ECO:0000259" key="8">
    <source>
        <dbReference type="PROSITE" id="PS50262"/>
    </source>
</evidence>
<feature type="compositionally biased region" description="Polar residues" evidence="6">
    <location>
        <begin position="304"/>
        <end position="330"/>
    </location>
</feature>
<dbReference type="SUPFAM" id="SSF81321">
    <property type="entry name" value="Family A G protein-coupled receptor-like"/>
    <property type="match status" value="1"/>
</dbReference>
<keyword evidence="4 7" id="KW-0472">Membrane</keyword>
<evidence type="ECO:0000256" key="6">
    <source>
        <dbReference type="SAM" id="MobiDB-lite"/>
    </source>
</evidence>
<dbReference type="PROSITE" id="PS50262">
    <property type="entry name" value="G_PROTEIN_RECEP_F1_2"/>
    <property type="match status" value="1"/>
</dbReference>
<feature type="transmembrane region" description="Helical" evidence="7">
    <location>
        <begin position="223"/>
        <end position="247"/>
    </location>
</feature>
<feature type="transmembrane region" description="Helical" evidence="7">
    <location>
        <begin position="86"/>
        <end position="104"/>
    </location>
</feature>
<keyword evidence="9" id="KW-1185">Reference proteome</keyword>